<comment type="similarity">
    <text evidence="5">Belongs to the UNR family.</text>
</comment>
<dbReference type="SMART" id="SM00357">
    <property type="entry name" value="CSP"/>
    <property type="match status" value="2"/>
</dbReference>
<feature type="domain" description="CSD" evidence="7">
    <location>
        <begin position="165"/>
        <end position="229"/>
    </location>
</feature>
<evidence type="ECO:0000259" key="7">
    <source>
        <dbReference type="PROSITE" id="PS51857"/>
    </source>
</evidence>
<keyword evidence="4" id="KW-0694">RNA-binding</keyword>
<organism evidence="9 10">
    <name type="scientific">Cherax quadricarinatus</name>
    <name type="common">Australian red claw crayfish</name>
    <dbReference type="NCBI Taxonomy" id="27406"/>
    <lineage>
        <taxon>Eukaryota</taxon>
        <taxon>Metazoa</taxon>
        <taxon>Ecdysozoa</taxon>
        <taxon>Arthropoda</taxon>
        <taxon>Crustacea</taxon>
        <taxon>Multicrustacea</taxon>
        <taxon>Malacostraca</taxon>
        <taxon>Eumalacostraca</taxon>
        <taxon>Eucarida</taxon>
        <taxon>Decapoda</taxon>
        <taxon>Pleocyemata</taxon>
        <taxon>Astacidea</taxon>
        <taxon>Parastacoidea</taxon>
        <taxon>Parastacidae</taxon>
        <taxon>Cherax</taxon>
    </lineage>
</organism>
<gene>
    <name evidence="9" type="ORF">OTU49_001836</name>
</gene>
<dbReference type="GO" id="GO:0005737">
    <property type="term" value="C:cytoplasm"/>
    <property type="evidence" value="ECO:0007669"/>
    <property type="project" value="UniProtKB-SubCell"/>
</dbReference>
<name>A0AAW0XDG6_CHEQU</name>
<dbReference type="EMBL" id="JARKIK010000028">
    <property type="protein sequence ID" value="KAK8742382.1"/>
    <property type="molecule type" value="Genomic_DNA"/>
</dbReference>
<accession>A0AAW0XDG6</accession>
<evidence type="ECO:0000313" key="9">
    <source>
        <dbReference type="EMBL" id="KAK8742382.1"/>
    </source>
</evidence>
<dbReference type="PROSITE" id="PS00352">
    <property type="entry name" value="CSD_1"/>
    <property type="match status" value="1"/>
</dbReference>
<feature type="region of interest" description="Disordered" evidence="6">
    <location>
        <begin position="263"/>
        <end position="289"/>
    </location>
</feature>
<keyword evidence="2" id="KW-0963">Cytoplasm</keyword>
<feature type="domain" description="CSD" evidence="7">
    <location>
        <begin position="11"/>
        <end position="76"/>
    </location>
</feature>
<dbReference type="Pfam" id="PF12901">
    <property type="entry name" value="SUZ-C"/>
    <property type="match status" value="1"/>
</dbReference>
<protein>
    <submittedName>
        <fullName evidence="9">Uncharacterized protein</fullName>
    </submittedName>
</protein>
<dbReference type="InterPro" id="IPR019844">
    <property type="entry name" value="CSD_CS"/>
</dbReference>
<evidence type="ECO:0000256" key="4">
    <source>
        <dbReference type="ARBA" id="ARBA00022884"/>
    </source>
</evidence>
<keyword evidence="3" id="KW-0677">Repeat</keyword>
<reference evidence="9 10" key="1">
    <citation type="journal article" date="2024" name="BMC Genomics">
        <title>Genome assembly of redclaw crayfish (Cherax quadricarinatus) provides insights into its immune adaptation and hypoxia tolerance.</title>
        <authorList>
            <person name="Liu Z."/>
            <person name="Zheng J."/>
            <person name="Li H."/>
            <person name="Fang K."/>
            <person name="Wang S."/>
            <person name="He J."/>
            <person name="Zhou D."/>
            <person name="Weng S."/>
            <person name="Chi M."/>
            <person name="Gu Z."/>
            <person name="He J."/>
            <person name="Li F."/>
            <person name="Wang M."/>
        </authorList>
    </citation>
    <scope>NUCLEOTIDE SEQUENCE [LARGE SCALE GENOMIC DNA]</scope>
    <source>
        <strain evidence="9">ZL_2023a</strain>
    </source>
</reference>
<evidence type="ECO:0000256" key="2">
    <source>
        <dbReference type="ARBA" id="ARBA00022490"/>
    </source>
</evidence>
<feature type="domain" description="SUZ-C" evidence="8">
    <location>
        <begin position="238"/>
        <end position="278"/>
    </location>
</feature>
<dbReference type="AlphaFoldDB" id="A0AAW0XDG6"/>
<dbReference type="InterPro" id="IPR002059">
    <property type="entry name" value="CSP_DNA-bd"/>
</dbReference>
<evidence type="ECO:0000256" key="6">
    <source>
        <dbReference type="SAM" id="MobiDB-lite"/>
    </source>
</evidence>
<dbReference type="Pfam" id="PF00313">
    <property type="entry name" value="CSD"/>
    <property type="match status" value="2"/>
</dbReference>
<dbReference type="InterPro" id="IPR024642">
    <property type="entry name" value="SUZ-C"/>
</dbReference>
<dbReference type="Proteomes" id="UP001445076">
    <property type="component" value="Unassembled WGS sequence"/>
</dbReference>
<dbReference type="PANTHER" id="PTHR12913:SF1">
    <property type="entry name" value="COLD SHOCK DOMAIN-CONTAINING PROTEIN E1"/>
    <property type="match status" value="1"/>
</dbReference>
<evidence type="ECO:0000259" key="8">
    <source>
        <dbReference type="PROSITE" id="PS51938"/>
    </source>
</evidence>
<feature type="non-terminal residue" evidence="9">
    <location>
        <position position="1"/>
    </location>
</feature>
<evidence type="ECO:0000256" key="5">
    <source>
        <dbReference type="ARBA" id="ARBA00044751"/>
    </source>
</evidence>
<dbReference type="PROSITE" id="PS51857">
    <property type="entry name" value="CSD_2"/>
    <property type="match status" value="2"/>
</dbReference>
<keyword evidence="10" id="KW-1185">Reference proteome</keyword>
<dbReference type="Gene3D" id="2.40.50.140">
    <property type="entry name" value="Nucleic acid-binding proteins"/>
    <property type="match status" value="2"/>
</dbReference>
<dbReference type="PROSITE" id="PS51938">
    <property type="entry name" value="SUZ_C"/>
    <property type="match status" value="1"/>
</dbReference>
<dbReference type="GO" id="GO:0003723">
    <property type="term" value="F:RNA binding"/>
    <property type="evidence" value="ECO:0007669"/>
    <property type="project" value="UniProtKB-KW"/>
</dbReference>
<evidence type="ECO:0000256" key="3">
    <source>
        <dbReference type="ARBA" id="ARBA00022737"/>
    </source>
</evidence>
<dbReference type="CDD" id="cd04458">
    <property type="entry name" value="CSP_CDS"/>
    <property type="match status" value="1"/>
</dbReference>
<dbReference type="InterPro" id="IPR011129">
    <property type="entry name" value="CSD"/>
</dbReference>
<evidence type="ECO:0000313" key="10">
    <source>
        <dbReference type="Proteomes" id="UP001445076"/>
    </source>
</evidence>
<dbReference type="InterPro" id="IPR012340">
    <property type="entry name" value="NA-bd_OB-fold"/>
</dbReference>
<dbReference type="SUPFAM" id="SSF50249">
    <property type="entry name" value="Nucleic acid-binding proteins"/>
    <property type="match status" value="2"/>
</dbReference>
<dbReference type="PANTHER" id="PTHR12913">
    <property type="entry name" value="UNR PROTEIN N-RAS UPSTREAM GENE PROTEIN"/>
    <property type="match status" value="1"/>
</dbReference>
<sequence length="289" mass="31799">NSSAGRPSATLHQGFVAALKDTFGFIETIAHDKEIFFHFSNVEGDAASFELGQEVEYTLSSRTGPGGKVSAENVRTLAKGTLPMPKVMAEMFEGTVLRSMRSINPDQQEYCGLVCVGDESEGLPQYEFGITGIVNKRELLQPGDQVTFQLDESRRAVLIRAIRKKLIATVDAVKGQYGFLNFETEEGKKLFFHQSEVKDGNSLSPGDEVEFVIITNQKTGKSSACSISRIMSKTAPTQRPNRLISRLKNLNCDNGKPRMTVLRQPKGPDGTKGFILQRTISESESSEEP</sequence>
<comment type="caution">
    <text evidence="9">The sequence shown here is derived from an EMBL/GenBank/DDBJ whole genome shotgun (WGS) entry which is preliminary data.</text>
</comment>
<comment type="subcellular location">
    <subcellularLocation>
        <location evidence="1">Cytoplasm</location>
    </subcellularLocation>
</comment>
<evidence type="ECO:0000256" key="1">
    <source>
        <dbReference type="ARBA" id="ARBA00004496"/>
    </source>
</evidence>
<proteinExistence type="inferred from homology"/>